<evidence type="ECO:0000259" key="14">
    <source>
        <dbReference type="PROSITE" id="PS51007"/>
    </source>
</evidence>
<dbReference type="InterPro" id="IPR009056">
    <property type="entry name" value="Cyt_c-like_dom"/>
</dbReference>
<keyword evidence="6 13" id="KW-0732">Signal</keyword>
<dbReference type="PANTHER" id="PTHR32303">
    <property type="entry name" value="QUINOPROTEIN ALCOHOL DEHYDROGENASE (CYTOCHROME C)"/>
    <property type="match status" value="1"/>
</dbReference>
<dbReference type="Proteomes" id="UP001208690">
    <property type="component" value="Unassembled WGS sequence"/>
</dbReference>
<dbReference type="Gene3D" id="1.10.760.10">
    <property type="entry name" value="Cytochrome c-like domain"/>
    <property type="match status" value="1"/>
</dbReference>
<evidence type="ECO:0000256" key="4">
    <source>
        <dbReference type="ARBA" id="ARBA00022617"/>
    </source>
</evidence>
<dbReference type="Pfam" id="PF13442">
    <property type="entry name" value="Cytochrome_CBB3"/>
    <property type="match status" value="1"/>
</dbReference>
<evidence type="ECO:0000256" key="3">
    <source>
        <dbReference type="ARBA" id="ARBA00008156"/>
    </source>
</evidence>
<comment type="similarity">
    <text evidence="3">Belongs to the bacterial PQQ dehydrogenase family.</text>
</comment>
<sequence>MRLYCALAIAATASMTQAQTITEEQIRAAVGPIDTAAIIENDSHDRNWLNYGLNYAETRYSQLDAITTENVGELGLEWSYDLKSRRGVQATPIVVDGVMYVTASWSVVHALDALTGAPLWVYDPEVPGEFASRGCCDVVNRGVAVYDGKVYVGAFDGYLHAIDAATGEQVWKVDTIENREMSYTVTGAPRIINGKVIIGNGGAEYGVRGYITAYDTTTGEEAWRWYTVPGDPSKPFENDAMEMAAETWDASANYWEAGGGGTVWDAMAYDPELNLLYIGTGNGSPWNQHLRSPAGGDNLFLASIVALNPDTGEYVWHYQNTPGDTWDYTSTQHIILADLEIGGEMRQVLMQAPKNGFFYVIDRTDGSFISAEPFVETTWAKAYDDSGRPIENPAARSKDEPFETVPSAYGAHNWHPMSFNPDTGLVYIPAQGVPLVQSTDPGWSLNSHQPMSTMSGMGWNLGYLFNVVAPEATPFGHLLAWDPVNQREAWRAEYVSPWNGGTLTTAGNLVFQGTADGRFIAYDATTGETLWQTPVTSGVVAAPMTWEKDGTQYVTIAVGWGGVYGLMQRATERVGPGRVFTFRVGGTAEMPRFEMSDRTELVSGVPYDRAQVEAGLATYVANCLFCHGVPGVNNGGAIPNLGYSASETLVNADVWVLEGAGIHNGMPRFDAHLSEADVQAILAFIQGTADAVRGAAQ</sequence>
<dbReference type="SUPFAM" id="SSF50998">
    <property type="entry name" value="Quinoprotein alcohol dehydrogenase-like"/>
    <property type="match status" value="1"/>
</dbReference>
<keyword evidence="10 12" id="KW-0408">Iron</keyword>
<dbReference type="SUPFAM" id="SSF46626">
    <property type="entry name" value="Cytochrome c"/>
    <property type="match status" value="1"/>
</dbReference>
<evidence type="ECO:0000256" key="6">
    <source>
        <dbReference type="ARBA" id="ARBA00022729"/>
    </source>
</evidence>
<reference evidence="15 16" key="1">
    <citation type="submission" date="2022-04" db="EMBL/GenBank/DDBJ databases">
        <title>Roseobacter sp. WL0113 is a bacterium isolated from neritic sediment.</title>
        <authorList>
            <person name="Wang L."/>
            <person name="He W."/>
            <person name="Zhang D.-F."/>
        </authorList>
    </citation>
    <scope>NUCLEOTIDE SEQUENCE [LARGE SCALE GENOMIC DNA]</scope>
    <source>
        <strain evidence="15 16">WL0113</strain>
    </source>
</reference>
<keyword evidence="9" id="KW-0560">Oxidoreductase</keyword>
<dbReference type="NCBIfam" id="TIGR03075">
    <property type="entry name" value="PQQ_enz_alc_DH"/>
    <property type="match status" value="1"/>
</dbReference>
<protein>
    <submittedName>
        <fullName evidence="15">PQQ-dependent dehydrogenase, methanol/ethanol family</fullName>
    </submittedName>
</protein>
<dbReference type="InterPro" id="IPR001479">
    <property type="entry name" value="Quinoprotein_DH_CS"/>
</dbReference>
<keyword evidence="4 12" id="KW-0349">Heme</keyword>
<dbReference type="InterPro" id="IPR017512">
    <property type="entry name" value="PQQ_MeOH/EtOH_DH"/>
</dbReference>
<feature type="domain" description="Cytochrome c" evidence="14">
    <location>
        <begin position="610"/>
        <end position="689"/>
    </location>
</feature>
<keyword evidence="11" id="KW-1015">Disulfide bond</keyword>
<dbReference type="PROSITE" id="PS51007">
    <property type="entry name" value="CYTC"/>
    <property type="match status" value="1"/>
</dbReference>
<keyword evidence="8" id="KW-0634">PQQ</keyword>
<comment type="caution">
    <text evidence="15">The sequence shown here is derived from an EMBL/GenBank/DDBJ whole genome shotgun (WGS) entry which is preliminary data.</text>
</comment>
<keyword evidence="5 12" id="KW-0479">Metal-binding</keyword>
<name>A0ABT3BFZ5_9RHOB</name>
<gene>
    <name evidence="15" type="ORF">MUB52_11360</name>
</gene>
<evidence type="ECO:0000256" key="8">
    <source>
        <dbReference type="ARBA" id="ARBA00022891"/>
    </source>
</evidence>
<dbReference type="Gene3D" id="2.140.10.10">
    <property type="entry name" value="Quinoprotein alcohol dehydrogenase-like superfamily"/>
    <property type="match status" value="1"/>
</dbReference>
<evidence type="ECO:0000256" key="11">
    <source>
        <dbReference type="ARBA" id="ARBA00023157"/>
    </source>
</evidence>
<dbReference type="CDD" id="cd10279">
    <property type="entry name" value="PQQ_ADH_II"/>
    <property type="match status" value="1"/>
</dbReference>
<evidence type="ECO:0000256" key="10">
    <source>
        <dbReference type="ARBA" id="ARBA00023004"/>
    </source>
</evidence>
<feature type="chain" id="PRO_5045878630" evidence="13">
    <location>
        <begin position="19"/>
        <end position="697"/>
    </location>
</feature>
<evidence type="ECO:0000313" key="15">
    <source>
        <dbReference type="EMBL" id="MCV3272024.1"/>
    </source>
</evidence>
<keyword evidence="7" id="KW-0106">Calcium</keyword>
<dbReference type="SMART" id="SM00564">
    <property type="entry name" value="PQQ"/>
    <property type="match status" value="5"/>
</dbReference>
<evidence type="ECO:0000256" key="9">
    <source>
        <dbReference type="ARBA" id="ARBA00023002"/>
    </source>
</evidence>
<evidence type="ECO:0000313" key="16">
    <source>
        <dbReference type="Proteomes" id="UP001208690"/>
    </source>
</evidence>
<dbReference type="Pfam" id="PF01011">
    <property type="entry name" value="PQQ"/>
    <property type="match status" value="2"/>
</dbReference>
<dbReference type="RefSeq" id="WP_263844349.1">
    <property type="nucleotide sequence ID" value="NZ_JALIEB010000006.1"/>
</dbReference>
<dbReference type="EMBL" id="JALIEB010000006">
    <property type="protein sequence ID" value="MCV3272024.1"/>
    <property type="molecule type" value="Genomic_DNA"/>
</dbReference>
<feature type="signal peptide" evidence="13">
    <location>
        <begin position="1"/>
        <end position="18"/>
    </location>
</feature>
<accession>A0ABT3BFZ5</accession>
<dbReference type="InterPro" id="IPR011047">
    <property type="entry name" value="Quinoprotein_ADH-like_sf"/>
</dbReference>
<dbReference type="InterPro" id="IPR018391">
    <property type="entry name" value="PQQ_b-propeller_rpt"/>
</dbReference>
<comment type="cofactor">
    <cofactor evidence="1">
        <name>Ca(2+)</name>
        <dbReference type="ChEBI" id="CHEBI:29108"/>
    </cofactor>
</comment>
<evidence type="ECO:0000256" key="5">
    <source>
        <dbReference type="ARBA" id="ARBA00022723"/>
    </source>
</evidence>
<comment type="cofactor">
    <cofactor evidence="2">
        <name>pyrroloquinoline quinone</name>
        <dbReference type="ChEBI" id="CHEBI:58442"/>
    </cofactor>
</comment>
<proteinExistence type="inferred from homology"/>
<evidence type="ECO:0000256" key="7">
    <source>
        <dbReference type="ARBA" id="ARBA00022837"/>
    </source>
</evidence>
<evidence type="ECO:0000256" key="1">
    <source>
        <dbReference type="ARBA" id="ARBA00001913"/>
    </source>
</evidence>
<dbReference type="PROSITE" id="PS00364">
    <property type="entry name" value="BACTERIAL_PQQ_2"/>
    <property type="match status" value="1"/>
</dbReference>
<organism evidence="15 16">
    <name type="scientific">Roseobacter sinensis</name>
    <dbReference type="NCBI Taxonomy" id="2931391"/>
    <lineage>
        <taxon>Bacteria</taxon>
        <taxon>Pseudomonadati</taxon>
        <taxon>Pseudomonadota</taxon>
        <taxon>Alphaproteobacteria</taxon>
        <taxon>Rhodobacterales</taxon>
        <taxon>Roseobacteraceae</taxon>
        <taxon>Roseobacter</taxon>
    </lineage>
</organism>
<keyword evidence="16" id="KW-1185">Reference proteome</keyword>
<evidence type="ECO:0000256" key="13">
    <source>
        <dbReference type="SAM" id="SignalP"/>
    </source>
</evidence>
<dbReference type="InterPro" id="IPR002372">
    <property type="entry name" value="PQQ_rpt_dom"/>
</dbReference>
<dbReference type="InterPro" id="IPR036909">
    <property type="entry name" value="Cyt_c-like_dom_sf"/>
</dbReference>
<evidence type="ECO:0000256" key="2">
    <source>
        <dbReference type="ARBA" id="ARBA00001931"/>
    </source>
</evidence>
<evidence type="ECO:0000256" key="12">
    <source>
        <dbReference type="PROSITE-ProRule" id="PRU00433"/>
    </source>
</evidence>